<evidence type="ECO:0000313" key="2">
    <source>
        <dbReference type="EMBL" id="EYC24221.1"/>
    </source>
</evidence>
<feature type="signal peptide" evidence="1">
    <location>
        <begin position="1"/>
        <end position="20"/>
    </location>
</feature>
<sequence>MRPFLFRILLVFATFAATNSYRKIKDFDAPAPMHWTPTTTTRTLNERIIRKISNFVNANPIETAVAIANLRRPTGSSNRQRSP</sequence>
<comment type="caution">
    <text evidence="2">The sequence shown here is derived from an EMBL/GenBank/DDBJ whole genome shotgun (WGS) entry which is preliminary data.</text>
</comment>
<proteinExistence type="predicted"/>
<dbReference type="AlphaFoldDB" id="A0A016VAB6"/>
<name>A0A016VAB6_9BILA</name>
<protein>
    <submittedName>
        <fullName evidence="2">Uncharacterized protein</fullName>
    </submittedName>
</protein>
<reference evidence="3" key="1">
    <citation type="journal article" date="2015" name="Nat. Genet.">
        <title>The genome and transcriptome of the zoonotic hookworm Ancylostoma ceylanicum identify infection-specific gene families.</title>
        <authorList>
            <person name="Schwarz E.M."/>
            <person name="Hu Y."/>
            <person name="Antoshechkin I."/>
            <person name="Miller M.M."/>
            <person name="Sternberg P.W."/>
            <person name="Aroian R.V."/>
        </authorList>
    </citation>
    <scope>NUCLEOTIDE SEQUENCE</scope>
    <source>
        <strain evidence="3">HY135</strain>
    </source>
</reference>
<dbReference type="EMBL" id="JARK01001350">
    <property type="protein sequence ID" value="EYC24221.1"/>
    <property type="molecule type" value="Genomic_DNA"/>
</dbReference>
<dbReference type="Proteomes" id="UP000024635">
    <property type="component" value="Unassembled WGS sequence"/>
</dbReference>
<evidence type="ECO:0000256" key="1">
    <source>
        <dbReference type="SAM" id="SignalP"/>
    </source>
</evidence>
<evidence type="ECO:0000313" key="3">
    <source>
        <dbReference type="Proteomes" id="UP000024635"/>
    </source>
</evidence>
<accession>A0A016VAB6</accession>
<feature type="chain" id="PRO_5001490489" evidence="1">
    <location>
        <begin position="21"/>
        <end position="83"/>
    </location>
</feature>
<keyword evidence="1" id="KW-0732">Signal</keyword>
<gene>
    <name evidence="2" type="primary">Acey_s0014.g2387</name>
    <name evidence="2" type="ORF">Y032_0014g2387</name>
</gene>
<organism evidence="2 3">
    <name type="scientific">Ancylostoma ceylanicum</name>
    <dbReference type="NCBI Taxonomy" id="53326"/>
    <lineage>
        <taxon>Eukaryota</taxon>
        <taxon>Metazoa</taxon>
        <taxon>Ecdysozoa</taxon>
        <taxon>Nematoda</taxon>
        <taxon>Chromadorea</taxon>
        <taxon>Rhabditida</taxon>
        <taxon>Rhabditina</taxon>
        <taxon>Rhabditomorpha</taxon>
        <taxon>Strongyloidea</taxon>
        <taxon>Ancylostomatidae</taxon>
        <taxon>Ancylostomatinae</taxon>
        <taxon>Ancylostoma</taxon>
    </lineage>
</organism>
<keyword evidence="3" id="KW-1185">Reference proteome</keyword>